<evidence type="ECO:0000256" key="5">
    <source>
        <dbReference type="ARBA" id="ARBA00022989"/>
    </source>
</evidence>
<evidence type="ECO:0000256" key="6">
    <source>
        <dbReference type="ARBA" id="ARBA00023040"/>
    </source>
</evidence>
<name>A0ABY7DC11_MYAAR</name>
<dbReference type="Gene3D" id="2.60.220.50">
    <property type="match status" value="1"/>
</dbReference>
<evidence type="ECO:0000256" key="12">
    <source>
        <dbReference type="SAM" id="SignalP"/>
    </source>
</evidence>
<dbReference type="PROSITE" id="PS50227">
    <property type="entry name" value="G_PROTEIN_RECEP_F2_3"/>
    <property type="match status" value="1"/>
</dbReference>
<evidence type="ECO:0000256" key="10">
    <source>
        <dbReference type="SAM" id="MobiDB-lite"/>
    </source>
</evidence>
<evidence type="ECO:0000256" key="1">
    <source>
        <dbReference type="ARBA" id="ARBA00004141"/>
    </source>
</evidence>
<dbReference type="InterPro" id="IPR001879">
    <property type="entry name" value="GPCR_2_extracellular_dom"/>
</dbReference>
<dbReference type="Proteomes" id="UP001164746">
    <property type="component" value="Chromosome 2"/>
</dbReference>
<evidence type="ECO:0000313" key="15">
    <source>
        <dbReference type="EMBL" id="WAQ95204.1"/>
    </source>
</evidence>
<gene>
    <name evidence="15" type="ORF">MAR_027894</name>
</gene>
<dbReference type="PANTHER" id="PTHR12011:SF470">
    <property type="entry name" value="ADHESION G PROTEIN-COUPLED RECEPTOR L2-LIKE"/>
    <property type="match status" value="1"/>
</dbReference>
<sequence>MVSADRSFLVAVVCLLHVSSAWKIRSAANLRPQIYATCINSTLYTLPDCRDHPDGYGCDCGAGFHWNTQVPRPAHNGTILSYKHDVTGDLLSMRNGESNLYINSRKRKSKVSGEAAEVPQGGEFVLGQASRGNQNDFDERVAFVGDLSHLNIWSFVLAEHEIDTLFSSCDFMHCGDAVSWTEFRRGTRGAMRMRWPSGALRAQCNEQIVENIRWTRTPALDTISIPCPADVNKRTADANTTAYGTRPCNLTDENEGEWDTANIDSCISESLRRLKYKAEMIVLKVQQWSDGTVNYAKASQIFITLDETKQFIQIVCDVVDNLLSEKHELGWNATQPPGTEGDNLLKVMETFAHVVSRILQNQITDGNIHGTVGFEDAYLFAIRQKIAFIKIAGLRIRGMTIMLPNHDLRATGKKSKENNLNTPIIAMFLHAGHLGLGSNLTAPIVFTLPYLDTFNISNPECVRLEHGTILAGKITDWRWTTEGCELRQDRGNDAVCACASTGIFAVTTDITSSATASLHRNLGMSVVCGQLVFMVGIERYDHTVICEIFAVCLHYFFLANFSWLMNEAFNLYIVITYSSHAHDGHSEAGSMLRYYILGWIIPAVLVGSFVGSQGENYYAKDMCWVSWDNLWLFVGPALGIIAVTIMVLIFTAKEHNENSYTKSEKNNKSIILLMKGLWTQIILIAVAWSFAFISLKMNDRIIKYIFGLFNSLQKKKKTLSAHGFDDADDRSLDSQPSTHLVEKDRLEALALDPRPRRRRDQAARNKRRQRLKRETSPDEDEQMASDCEMITSV</sequence>
<keyword evidence="5 11" id="KW-1133">Transmembrane helix</keyword>
<feature type="transmembrane region" description="Helical" evidence="11">
    <location>
        <begin position="630"/>
        <end position="650"/>
    </location>
</feature>
<dbReference type="PROSITE" id="PS50261">
    <property type="entry name" value="G_PROTEIN_RECEP_F2_4"/>
    <property type="match status" value="1"/>
</dbReference>
<evidence type="ECO:0000256" key="2">
    <source>
        <dbReference type="ARBA" id="ARBA00007343"/>
    </source>
</evidence>
<keyword evidence="7 11" id="KW-0472">Membrane</keyword>
<feature type="transmembrane region" description="Helical" evidence="11">
    <location>
        <begin position="670"/>
        <end position="693"/>
    </location>
</feature>
<evidence type="ECO:0000256" key="8">
    <source>
        <dbReference type="ARBA" id="ARBA00023170"/>
    </source>
</evidence>
<keyword evidence="4 12" id="KW-0732">Signal</keyword>
<accession>A0ABY7DC11</accession>
<keyword evidence="8" id="KW-0675">Receptor</keyword>
<evidence type="ECO:0000256" key="11">
    <source>
        <dbReference type="SAM" id="Phobius"/>
    </source>
</evidence>
<dbReference type="SUPFAM" id="SSF49899">
    <property type="entry name" value="Concanavalin A-like lectins/glucanases"/>
    <property type="match status" value="1"/>
</dbReference>
<feature type="region of interest" description="Disordered" evidence="10">
    <location>
        <begin position="751"/>
        <end position="793"/>
    </location>
</feature>
<dbReference type="InterPro" id="IPR046338">
    <property type="entry name" value="GAIN_dom_sf"/>
</dbReference>
<evidence type="ECO:0000313" key="16">
    <source>
        <dbReference type="Proteomes" id="UP001164746"/>
    </source>
</evidence>
<proteinExistence type="inferred from homology"/>
<keyword evidence="9" id="KW-0807">Transducer</keyword>
<organism evidence="15 16">
    <name type="scientific">Mya arenaria</name>
    <name type="common">Soft-shell clam</name>
    <dbReference type="NCBI Taxonomy" id="6604"/>
    <lineage>
        <taxon>Eukaryota</taxon>
        <taxon>Metazoa</taxon>
        <taxon>Spiralia</taxon>
        <taxon>Lophotrochozoa</taxon>
        <taxon>Mollusca</taxon>
        <taxon>Bivalvia</taxon>
        <taxon>Autobranchia</taxon>
        <taxon>Heteroconchia</taxon>
        <taxon>Euheterodonta</taxon>
        <taxon>Imparidentia</taxon>
        <taxon>Neoheterodontei</taxon>
        <taxon>Myida</taxon>
        <taxon>Myoidea</taxon>
        <taxon>Myidae</taxon>
        <taxon>Mya</taxon>
    </lineage>
</organism>
<dbReference type="InterPro" id="IPR017981">
    <property type="entry name" value="GPCR_2-like_7TM"/>
</dbReference>
<feature type="compositionally biased region" description="Basic residues" evidence="10">
    <location>
        <begin position="755"/>
        <end position="771"/>
    </location>
</feature>
<dbReference type="Pfam" id="PF00002">
    <property type="entry name" value="7tm_2"/>
    <property type="match status" value="1"/>
</dbReference>
<dbReference type="EMBL" id="CP111013">
    <property type="protein sequence ID" value="WAQ95204.1"/>
    <property type="molecule type" value="Genomic_DNA"/>
</dbReference>
<reference evidence="15" key="1">
    <citation type="submission" date="2022-11" db="EMBL/GenBank/DDBJ databases">
        <title>Centuries of genome instability and evolution in soft-shell clam transmissible cancer (bioRxiv).</title>
        <authorList>
            <person name="Hart S.F.M."/>
            <person name="Yonemitsu M.A."/>
            <person name="Giersch R.M."/>
            <person name="Beal B.F."/>
            <person name="Arriagada G."/>
            <person name="Davis B.W."/>
            <person name="Ostrander E.A."/>
            <person name="Goff S.P."/>
            <person name="Metzger M.J."/>
        </authorList>
    </citation>
    <scope>NUCLEOTIDE SEQUENCE</scope>
    <source>
        <strain evidence="15">MELC-2E11</strain>
        <tissue evidence="15">Siphon/mantle</tissue>
    </source>
</reference>
<feature type="signal peptide" evidence="12">
    <location>
        <begin position="1"/>
        <end position="21"/>
    </location>
</feature>
<evidence type="ECO:0000259" key="14">
    <source>
        <dbReference type="PROSITE" id="PS50261"/>
    </source>
</evidence>
<protein>
    <submittedName>
        <fullName evidence="15">CELR1-like protein</fullName>
    </submittedName>
</protein>
<dbReference type="InterPro" id="IPR013320">
    <property type="entry name" value="ConA-like_dom_sf"/>
</dbReference>
<dbReference type="Gene3D" id="1.20.1070.10">
    <property type="entry name" value="Rhodopsin 7-helix transmembrane proteins"/>
    <property type="match status" value="1"/>
</dbReference>
<evidence type="ECO:0000256" key="7">
    <source>
        <dbReference type="ARBA" id="ARBA00023136"/>
    </source>
</evidence>
<keyword evidence="3 11" id="KW-0812">Transmembrane</keyword>
<keyword evidence="16" id="KW-1185">Reference proteome</keyword>
<comment type="subcellular location">
    <subcellularLocation>
        <location evidence="1">Membrane</location>
        <topology evidence="1">Multi-pass membrane protein</topology>
    </subcellularLocation>
</comment>
<evidence type="ECO:0000256" key="4">
    <source>
        <dbReference type="ARBA" id="ARBA00022729"/>
    </source>
</evidence>
<dbReference type="InterPro" id="IPR000832">
    <property type="entry name" value="GPCR_2_secretin-like"/>
</dbReference>
<dbReference type="PANTHER" id="PTHR12011">
    <property type="entry name" value="ADHESION G-PROTEIN COUPLED RECEPTOR"/>
    <property type="match status" value="1"/>
</dbReference>
<dbReference type="Gene3D" id="4.10.1240.10">
    <property type="entry name" value="GPCR, family 2, extracellular hormone receptor domain"/>
    <property type="match status" value="1"/>
</dbReference>
<feature type="transmembrane region" description="Helical" evidence="11">
    <location>
        <begin position="592"/>
        <end position="610"/>
    </location>
</feature>
<dbReference type="InterPro" id="IPR036445">
    <property type="entry name" value="GPCR_2_extracell_dom_sf"/>
</dbReference>
<dbReference type="Gene3D" id="2.60.120.200">
    <property type="match status" value="1"/>
</dbReference>
<evidence type="ECO:0000256" key="9">
    <source>
        <dbReference type="ARBA" id="ARBA00023224"/>
    </source>
</evidence>
<comment type="similarity">
    <text evidence="2">Belongs to the G-protein coupled receptor 2 family. Adhesion G-protein coupled receptor (ADGR) subfamily.</text>
</comment>
<keyword evidence="6" id="KW-0297">G-protein coupled receptor</keyword>
<feature type="domain" description="G-protein coupled receptors family 2 profile 2" evidence="14">
    <location>
        <begin position="518"/>
        <end position="713"/>
    </location>
</feature>
<feature type="transmembrane region" description="Helical" evidence="11">
    <location>
        <begin position="544"/>
        <end position="564"/>
    </location>
</feature>
<dbReference type="InterPro" id="IPR001759">
    <property type="entry name" value="PTX_dom"/>
</dbReference>
<feature type="chain" id="PRO_5046958911" evidence="12">
    <location>
        <begin position="22"/>
        <end position="793"/>
    </location>
</feature>
<evidence type="ECO:0000256" key="3">
    <source>
        <dbReference type="ARBA" id="ARBA00022692"/>
    </source>
</evidence>
<feature type="domain" description="G-protein coupled receptors family 2 profile 1" evidence="13">
    <location>
        <begin position="173"/>
        <end position="270"/>
    </location>
</feature>
<dbReference type="Pfam" id="PF00354">
    <property type="entry name" value="Pentaxin"/>
    <property type="match status" value="1"/>
</dbReference>
<evidence type="ECO:0000259" key="13">
    <source>
        <dbReference type="PROSITE" id="PS50227"/>
    </source>
</evidence>